<keyword evidence="1" id="KW-0479">Metal-binding</keyword>
<feature type="binding site" evidence="2">
    <location>
        <position position="81"/>
    </location>
    <ligand>
        <name>S-adenosyl-L-methionine</name>
        <dbReference type="ChEBI" id="CHEBI:59789"/>
    </ligand>
</feature>
<evidence type="ECO:0000259" key="3">
    <source>
        <dbReference type="Pfam" id="PF13649"/>
    </source>
</evidence>
<keyword evidence="4" id="KW-0489">Methyltransferase</keyword>
<dbReference type="PIRSF" id="PIRSF018249">
    <property type="entry name" value="MyrA_prd"/>
    <property type="match status" value="1"/>
</dbReference>
<dbReference type="InterPro" id="IPR016718">
    <property type="entry name" value="rRNA_m1G-MeTrfase_A_prd"/>
</dbReference>
<keyword evidence="2" id="KW-0949">S-adenosyl-L-methionine</keyword>
<dbReference type="InterPro" id="IPR029063">
    <property type="entry name" value="SAM-dependent_MTases_sf"/>
</dbReference>
<feature type="domain" description="Methyltransferase" evidence="3">
    <location>
        <begin position="101"/>
        <end position="174"/>
    </location>
</feature>
<dbReference type="SUPFAM" id="SSF53335">
    <property type="entry name" value="S-adenosyl-L-methionine-dependent methyltransferases"/>
    <property type="match status" value="1"/>
</dbReference>
<proteinExistence type="predicted"/>
<dbReference type="KEGG" id="vie:OL234_01995"/>
<gene>
    <name evidence="4" type="ORF">OL234_01995</name>
</gene>
<feature type="binding site" evidence="2">
    <location>
        <begin position="107"/>
        <end position="108"/>
    </location>
    <ligand>
        <name>S-adenosyl-L-methionine</name>
        <dbReference type="ChEBI" id="CHEBI:59789"/>
    </ligand>
</feature>
<keyword evidence="1" id="KW-0862">Zinc</keyword>
<keyword evidence="5" id="KW-1185">Reference proteome</keyword>
<dbReference type="EMBL" id="CP110232">
    <property type="protein sequence ID" value="WEG74296.1"/>
    <property type="molecule type" value="Genomic_DNA"/>
</dbReference>
<feature type="binding site" evidence="1">
    <location>
        <position position="43"/>
    </location>
    <ligand>
        <name>Zn(2+)</name>
        <dbReference type="ChEBI" id="CHEBI:29105"/>
    </ligand>
</feature>
<dbReference type="Pfam" id="PF13649">
    <property type="entry name" value="Methyltransf_25"/>
    <property type="match status" value="1"/>
</dbReference>
<dbReference type="Proteomes" id="UP001179647">
    <property type="component" value="Chromosome"/>
</dbReference>
<feature type="binding site" evidence="2">
    <location>
        <position position="194"/>
    </location>
    <ligand>
        <name>S-adenosyl-L-methionine</name>
        <dbReference type="ChEBI" id="CHEBI:59789"/>
    </ligand>
</feature>
<accession>A0AAF0I8S6</accession>
<name>A0AAF0I8S6_9ENTE</name>
<protein>
    <submittedName>
        <fullName evidence="4">Methyltransferase domain-containing protein</fullName>
    </submittedName>
</protein>
<evidence type="ECO:0000313" key="4">
    <source>
        <dbReference type="EMBL" id="WEG74296.1"/>
    </source>
</evidence>
<dbReference type="AlphaFoldDB" id="A0AAF0I8S6"/>
<reference evidence="4" key="1">
    <citation type="submission" date="2022-10" db="EMBL/GenBank/DDBJ databases">
        <title>Vagococcus sp. isolated from poultry meat.</title>
        <authorList>
            <person name="Johansson P."/>
            <person name="Bjorkroth J."/>
        </authorList>
    </citation>
    <scope>NUCLEOTIDE SEQUENCE</scope>
    <source>
        <strain evidence="4">STAA11</strain>
    </source>
</reference>
<keyword evidence="4" id="KW-0808">Transferase</keyword>
<dbReference type="GO" id="GO:0046872">
    <property type="term" value="F:metal ion binding"/>
    <property type="evidence" value="ECO:0007669"/>
    <property type="project" value="UniProtKB-KW"/>
</dbReference>
<dbReference type="InterPro" id="IPR041698">
    <property type="entry name" value="Methyltransf_25"/>
</dbReference>
<dbReference type="RefSeq" id="WP_275470095.1">
    <property type="nucleotide sequence ID" value="NZ_CP110232.1"/>
</dbReference>
<dbReference type="Gene3D" id="3.40.50.150">
    <property type="entry name" value="Vaccinia Virus protein VP39"/>
    <property type="match status" value="1"/>
</dbReference>
<dbReference type="GO" id="GO:0008168">
    <property type="term" value="F:methyltransferase activity"/>
    <property type="evidence" value="ECO:0007669"/>
    <property type="project" value="UniProtKB-KW"/>
</dbReference>
<evidence type="ECO:0000256" key="2">
    <source>
        <dbReference type="PIRSR" id="PIRSR018249-2"/>
    </source>
</evidence>
<organism evidence="4 5">
    <name type="scientific">Vagococcus intermedius</name>
    <dbReference type="NCBI Taxonomy" id="2991418"/>
    <lineage>
        <taxon>Bacteria</taxon>
        <taxon>Bacillati</taxon>
        <taxon>Bacillota</taxon>
        <taxon>Bacilli</taxon>
        <taxon>Lactobacillales</taxon>
        <taxon>Enterococcaceae</taxon>
        <taxon>Vagococcus</taxon>
    </lineage>
</organism>
<feature type="binding site" evidence="1">
    <location>
        <position position="39"/>
    </location>
    <ligand>
        <name>Zn(2+)</name>
        <dbReference type="ChEBI" id="CHEBI:29105"/>
    </ligand>
</feature>
<dbReference type="GO" id="GO:0032259">
    <property type="term" value="P:methylation"/>
    <property type="evidence" value="ECO:0007669"/>
    <property type="project" value="UniProtKB-KW"/>
</dbReference>
<evidence type="ECO:0000256" key="1">
    <source>
        <dbReference type="PIRSR" id="PIRSR018249-1"/>
    </source>
</evidence>
<evidence type="ECO:0000313" key="5">
    <source>
        <dbReference type="Proteomes" id="UP001179647"/>
    </source>
</evidence>
<sequence length="286" mass="32627">MLKKIDQGRAYLEKHGELFACPKCSSKMSIKENTMSFVCQNHHQYDLSKKGTLHFLSHHIKTDYDKEMLVHRQEMIKSGLYQPLVKKIADLMRQIPITSMVDMGCGEGSFLQALADEKVPGTKIGFDISKDGVFLATNQPVEAFWCIADMTNLPFASQSMSHLLNIFSPSHYSEFTRVLQKEGLLIKVVPEENYLKELREVFYVDNESKQVYSNEKVVNKFSQEMTLLSQERLTYQVPVSEENQEHLLRMSPLHWGASKQAFAQAKAQGITEITIDVLVLVGKSKM</sequence>